<dbReference type="PRINTS" id="PR00452">
    <property type="entry name" value="SH3DOMAIN"/>
</dbReference>
<dbReference type="Proteomes" id="UP001648503">
    <property type="component" value="Unassembled WGS sequence"/>
</dbReference>
<dbReference type="InterPro" id="IPR002110">
    <property type="entry name" value="Ankyrin_rpt"/>
</dbReference>
<dbReference type="PANTHER" id="PTHR24155:SF10">
    <property type="entry name" value="OSTEOCLAST-STIMULATING FACTOR 1"/>
    <property type="match status" value="1"/>
</dbReference>
<feature type="region of interest" description="Disordered" evidence="10">
    <location>
        <begin position="201"/>
        <end position="225"/>
    </location>
</feature>
<dbReference type="PROSITE" id="PS50297">
    <property type="entry name" value="ANK_REP_REGION"/>
    <property type="match status" value="3"/>
</dbReference>
<dbReference type="SUPFAM" id="SSF50044">
    <property type="entry name" value="SH3-domain"/>
    <property type="match status" value="1"/>
</dbReference>
<dbReference type="Pfam" id="PF00023">
    <property type="entry name" value="Ank"/>
    <property type="match status" value="1"/>
</dbReference>
<dbReference type="Gene3D" id="2.30.30.40">
    <property type="entry name" value="SH3 Domains"/>
    <property type="match status" value="1"/>
</dbReference>
<dbReference type="InterPro" id="IPR036028">
    <property type="entry name" value="SH3-like_dom_sf"/>
</dbReference>
<evidence type="ECO:0000256" key="6">
    <source>
        <dbReference type="ARBA" id="ARBA00037432"/>
    </source>
</evidence>
<evidence type="ECO:0000256" key="3">
    <source>
        <dbReference type="ARBA" id="ARBA00022490"/>
    </source>
</evidence>
<keyword evidence="2 9" id="KW-0728">SH3 domain</keyword>
<evidence type="ECO:0000256" key="4">
    <source>
        <dbReference type="ARBA" id="ARBA00022737"/>
    </source>
</evidence>
<dbReference type="SUPFAM" id="SSF48403">
    <property type="entry name" value="Ankyrin repeat"/>
    <property type="match status" value="1"/>
</dbReference>
<keyword evidence="13" id="KW-1185">Reference proteome</keyword>
<evidence type="ECO:0000256" key="8">
    <source>
        <dbReference type="PROSITE-ProRule" id="PRU00023"/>
    </source>
</evidence>
<evidence type="ECO:0000256" key="1">
    <source>
        <dbReference type="ARBA" id="ARBA00004496"/>
    </source>
</evidence>
<dbReference type="Gene3D" id="1.25.40.20">
    <property type="entry name" value="Ankyrin repeat-containing domain"/>
    <property type="match status" value="1"/>
</dbReference>
<dbReference type="PANTHER" id="PTHR24155">
    <property type="entry name" value="OSTEOCLAST-STIMULATING FACTOR 1"/>
    <property type="match status" value="1"/>
</dbReference>
<dbReference type="SMART" id="SM00326">
    <property type="entry name" value="SH3"/>
    <property type="match status" value="1"/>
</dbReference>
<reference evidence="12 13" key="1">
    <citation type="submission" date="2021-02" db="EMBL/GenBank/DDBJ databases">
        <title>Variation within the Batrachochytrium salamandrivorans European outbreak.</title>
        <authorList>
            <person name="Kelly M."/>
            <person name="Pasmans F."/>
            <person name="Shea T.P."/>
            <person name="Munoz J.F."/>
            <person name="Carranza S."/>
            <person name="Cuomo C.A."/>
            <person name="Martel A."/>
        </authorList>
    </citation>
    <scope>NUCLEOTIDE SEQUENCE [LARGE SCALE GENOMIC DNA]</scope>
    <source>
        <strain evidence="12 13">AMFP18/2</strain>
    </source>
</reference>
<keyword evidence="5 8" id="KW-0040">ANK repeat</keyword>
<feature type="compositionally biased region" description="Acidic residues" evidence="10">
    <location>
        <begin position="203"/>
        <end position="214"/>
    </location>
</feature>
<keyword evidence="3" id="KW-0963">Cytoplasm</keyword>
<dbReference type="Pfam" id="PF00018">
    <property type="entry name" value="SH3_1"/>
    <property type="match status" value="1"/>
</dbReference>
<dbReference type="PROSITE" id="PS50088">
    <property type="entry name" value="ANK_REPEAT"/>
    <property type="match status" value="3"/>
</dbReference>
<dbReference type="PROSITE" id="PS50002">
    <property type="entry name" value="SH3"/>
    <property type="match status" value="1"/>
</dbReference>
<gene>
    <name evidence="12" type="ORF">BASA50_009145</name>
</gene>
<evidence type="ECO:0000256" key="10">
    <source>
        <dbReference type="SAM" id="MobiDB-lite"/>
    </source>
</evidence>
<comment type="caution">
    <text evidence="12">The sequence shown here is derived from an EMBL/GenBank/DDBJ whole genome shotgun (WGS) entry which is preliminary data.</text>
</comment>
<comment type="function">
    <text evidence="6">Induces bone resorption, acting probably through a signaling cascade which results in the secretion of factor(s) enhancing osteoclast formation and activity.</text>
</comment>
<feature type="repeat" description="ANK" evidence="8">
    <location>
        <begin position="106"/>
        <end position="138"/>
    </location>
</feature>
<organism evidence="12 13">
    <name type="scientific">Batrachochytrium salamandrivorans</name>
    <dbReference type="NCBI Taxonomy" id="1357716"/>
    <lineage>
        <taxon>Eukaryota</taxon>
        <taxon>Fungi</taxon>
        <taxon>Fungi incertae sedis</taxon>
        <taxon>Chytridiomycota</taxon>
        <taxon>Chytridiomycota incertae sedis</taxon>
        <taxon>Chytridiomycetes</taxon>
        <taxon>Rhizophydiales</taxon>
        <taxon>Rhizophydiales incertae sedis</taxon>
        <taxon>Batrachochytrium</taxon>
    </lineage>
</organism>
<protein>
    <recommendedName>
        <fullName evidence="7">Osteoclast-stimulating factor 1</fullName>
    </recommendedName>
</protein>
<feature type="repeat" description="ANK" evidence="8">
    <location>
        <begin position="139"/>
        <end position="160"/>
    </location>
</feature>
<dbReference type="SMART" id="SM00248">
    <property type="entry name" value="ANK"/>
    <property type="match status" value="3"/>
</dbReference>
<name>A0ABQ8F2Z0_9FUNG</name>
<dbReference type="EMBL" id="JAFCIX010000418">
    <property type="protein sequence ID" value="KAH6591142.1"/>
    <property type="molecule type" value="Genomic_DNA"/>
</dbReference>
<evidence type="ECO:0000256" key="7">
    <source>
        <dbReference type="ARBA" id="ARBA00040640"/>
    </source>
</evidence>
<feature type="repeat" description="ANK" evidence="8">
    <location>
        <begin position="73"/>
        <end position="105"/>
    </location>
</feature>
<comment type="subcellular location">
    <subcellularLocation>
        <location evidence="1">Cytoplasm</location>
    </subcellularLocation>
</comment>
<feature type="domain" description="SH3" evidence="11">
    <location>
        <begin position="13"/>
        <end position="72"/>
    </location>
</feature>
<dbReference type="InterPro" id="IPR036770">
    <property type="entry name" value="Ankyrin_rpt-contain_sf"/>
</dbReference>
<keyword evidence="4" id="KW-0677">Repeat</keyword>
<feature type="compositionally biased region" description="Basic and acidic residues" evidence="10">
    <location>
        <begin position="215"/>
        <end position="225"/>
    </location>
</feature>
<dbReference type="InterPro" id="IPR001452">
    <property type="entry name" value="SH3_domain"/>
</dbReference>
<evidence type="ECO:0000256" key="5">
    <source>
        <dbReference type="ARBA" id="ARBA00023043"/>
    </source>
</evidence>
<sequence>MSAPPPPTRPGKKDVPVVQALFSYIPQQPDELAFQEGDILYVLDRTDANWWKCRAGDKEGMVPSNYFGENTTQIDNPLHEAAKRGNLSFVIELLDAGVSVNGLDKAGNAPLHWACRGGHSEVVAHLLAHSPAVNAGNKLGDTPLHLAAWGGNVSVVDLLLAHPETRVDIRNNSGSTPLDLAKSDGVAAALLNFIGAGGADGLMGDDDEDDNEDDTGIHPEAVPHK</sequence>
<dbReference type="Pfam" id="PF12796">
    <property type="entry name" value="Ank_2"/>
    <property type="match status" value="1"/>
</dbReference>
<proteinExistence type="predicted"/>
<accession>A0ABQ8F2Z0</accession>
<evidence type="ECO:0000256" key="2">
    <source>
        <dbReference type="ARBA" id="ARBA00022443"/>
    </source>
</evidence>
<dbReference type="PRINTS" id="PR01887">
    <property type="entry name" value="SPECTRNALPHA"/>
</dbReference>
<evidence type="ECO:0000259" key="11">
    <source>
        <dbReference type="PROSITE" id="PS50002"/>
    </source>
</evidence>
<evidence type="ECO:0000313" key="13">
    <source>
        <dbReference type="Proteomes" id="UP001648503"/>
    </source>
</evidence>
<evidence type="ECO:0000313" key="12">
    <source>
        <dbReference type="EMBL" id="KAH6591142.1"/>
    </source>
</evidence>
<evidence type="ECO:0000256" key="9">
    <source>
        <dbReference type="PROSITE-ProRule" id="PRU00192"/>
    </source>
</evidence>